<evidence type="ECO:0000256" key="5">
    <source>
        <dbReference type="ARBA" id="ARBA00013229"/>
    </source>
</evidence>
<evidence type="ECO:0000256" key="4">
    <source>
        <dbReference type="ARBA" id="ARBA00008891"/>
    </source>
</evidence>
<dbReference type="GO" id="GO:0003682">
    <property type="term" value="F:chromatin binding"/>
    <property type="evidence" value="ECO:0007669"/>
    <property type="project" value="TreeGrafter"/>
</dbReference>
<evidence type="ECO:0000256" key="13">
    <source>
        <dbReference type="ARBA" id="ARBA00023085"/>
    </source>
</evidence>
<dbReference type="PROSITE" id="PS50016">
    <property type="entry name" value="ZF_PHD_2"/>
    <property type="match status" value="1"/>
</dbReference>
<dbReference type="FunFam" id="3.30.40.10:FF:000506">
    <property type="entry name" value="Acyl-CoA N-acyltransferase with RING/FYVE/PHD-type zinc finger domain"/>
    <property type="match status" value="1"/>
</dbReference>
<reference evidence="23" key="1">
    <citation type="submission" date="2018-05" db="EMBL/GenBank/DDBJ databases">
        <title>Draft genome of Mucuna pruriens seed.</title>
        <authorList>
            <person name="Nnadi N.E."/>
            <person name="Vos R."/>
            <person name="Hasami M.H."/>
            <person name="Devisetty U.K."/>
            <person name="Aguiy J.C."/>
        </authorList>
    </citation>
    <scope>NUCLEOTIDE SEQUENCE [LARGE SCALE GENOMIC DNA]</scope>
    <source>
        <strain evidence="23">JCA_2017</strain>
    </source>
</reference>
<comment type="function">
    <text evidence="18">Acts in the modification of cell walls via demethylesterification of cell wall pectin.</text>
</comment>
<dbReference type="InterPro" id="IPR056511">
    <property type="entry name" value="IDM1_C"/>
</dbReference>
<dbReference type="GO" id="GO:0008270">
    <property type="term" value="F:zinc ion binding"/>
    <property type="evidence" value="ECO:0007669"/>
    <property type="project" value="UniProtKB-KW"/>
</dbReference>
<feature type="compositionally biased region" description="Low complexity" evidence="21">
    <location>
        <begin position="367"/>
        <end position="379"/>
    </location>
</feature>
<dbReference type="InterPro" id="IPR019786">
    <property type="entry name" value="Zinc_finger_PHD-type_CS"/>
</dbReference>
<keyword evidence="6" id="KW-0134">Cell wall</keyword>
<dbReference type="InterPro" id="IPR011050">
    <property type="entry name" value="Pectin_lyase_fold/virulence"/>
</dbReference>
<dbReference type="GO" id="GO:0042545">
    <property type="term" value="P:cell wall modification"/>
    <property type="evidence" value="ECO:0007669"/>
    <property type="project" value="InterPro"/>
</dbReference>
<evidence type="ECO:0000256" key="7">
    <source>
        <dbReference type="ARBA" id="ARBA00022525"/>
    </source>
</evidence>
<dbReference type="InterPro" id="IPR033131">
    <property type="entry name" value="Pectinesterase_Asp_AS"/>
</dbReference>
<comment type="similarity">
    <text evidence="4">Belongs to the pectinesterase family.</text>
</comment>
<dbReference type="GO" id="GO:0000977">
    <property type="term" value="F:RNA polymerase II transcription regulatory region sequence-specific DNA binding"/>
    <property type="evidence" value="ECO:0007669"/>
    <property type="project" value="TreeGrafter"/>
</dbReference>
<dbReference type="EMBL" id="QJKJ01000896">
    <property type="protein sequence ID" value="RDY10177.1"/>
    <property type="molecule type" value="Genomic_DNA"/>
</dbReference>
<dbReference type="PANTHER" id="PTHR47025">
    <property type="entry name" value="AUTOIMMUNE REGULATOR"/>
    <property type="match status" value="1"/>
</dbReference>
<keyword evidence="9" id="KW-0732">Signal</keyword>
<name>A0A371I556_MUCPR</name>
<evidence type="ECO:0000313" key="23">
    <source>
        <dbReference type="EMBL" id="RDY10177.1"/>
    </source>
</evidence>
<gene>
    <name evidence="23" type="primary">PME15</name>
    <name evidence="23" type="ORF">CR513_05346</name>
</gene>
<protein>
    <recommendedName>
        <fullName evidence="5">pectinesterase</fullName>
        <ecNumber evidence="5">3.1.1.11</ecNumber>
    </recommendedName>
</protein>
<keyword evidence="12" id="KW-0862">Zinc</keyword>
<evidence type="ECO:0000256" key="8">
    <source>
        <dbReference type="ARBA" id="ARBA00022723"/>
    </source>
</evidence>
<dbReference type="SUPFAM" id="SSF57903">
    <property type="entry name" value="FYVE/PHD zinc finger"/>
    <property type="match status" value="2"/>
</dbReference>
<evidence type="ECO:0000256" key="21">
    <source>
        <dbReference type="SAM" id="MobiDB-lite"/>
    </source>
</evidence>
<evidence type="ECO:0000256" key="14">
    <source>
        <dbReference type="ARBA" id="ARBA00023180"/>
    </source>
</evidence>
<evidence type="ECO:0000256" key="16">
    <source>
        <dbReference type="ARBA" id="ARBA00023316"/>
    </source>
</evidence>
<dbReference type="InterPro" id="IPR059153">
    <property type="entry name" value="NSD_PHD-1st"/>
</dbReference>
<organism evidence="23 24">
    <name type="scientific">Mucuna pruriens</name>
    <name type="common">Velvet bean</name>
    <name type="synonym">Dolichos pruriens</name>
    <dbReference type="NCBI Taxonomy" id="157652"/>
    <lineage>
        <taxon>Eukaryota</taxon>
        <taxon>Viridiplantae</taxon>
        <taxon>Streptophyta</taxon>
        <taxon>Embryophyta</taxon>
        <taxon>Tracheophyta</taxon>
        <taxon>Spermatophyta</taxon>
        <taxon>Magnoliopsida</taxon>
        <taxon>eudicotyledons</taxon>
        <taxon>Gunneridae</taxon>
        <taxon>Pentapetalae</taxon>
        <taxon>rosids</taxon>
        <taxon>fabids</taxon>
        <taxon>Fabales</taxon>
        <taxon>Fabaceae</taxon>
        <taxon>Papilionoideae</taxon>
        <taxon>50 kb inversion clade</taxon>
        <taxon>NPAAA clade</taxon>
        <taxon>indigoferoid/millettioid clade</taxon>
        <taxon>Phaseoleae</taxon>
        <taxon>Mucuna</taxon>
    </lineage>
</organism>
<evidence type="ECO:0000256" key="18">
    <source>
        <dbReference type="ARBA" id="ARBA00057335"/>
    </source>
</evidence>
<keyword evidence="8" id="KW-0479">Metal-binding</keyword>
<feature type="region of interest" description="Disordered" evidence="21">
    <location>
        <begin position="353"/>
        <end position="410"/>
    </location>
</feature>
<dbReference type="UniPathway" id="UPA00545">
    <property type="reaction ID" value="UER00823"/>
</dbReference>
<evidence type="ECO:0000256" key="3">
    <source>
        <dbReference type="ARBA" id="ARBA00005184"/>
    </source>
</evidence>
<dbReference type="Pfam" id="PF16135">
    <property type="entry name" value="TDBD"/>
    <property type="match status" value="1"/>
</dbReference>
<evidence type="ECO:0000256" key="11">
    <source>
        <dbReference type="ARBA" id="ARBA00022801"/>
    </source>
</evidence>
<dbReference type="CDD" id="cd15539">
    <property type="entry name" value="PHD1_AIRE"/>
    <property type="match status" value="1"/>
</dbReference>
<comment type="catalytic activity">
    <reaction evidence="17">
        <text>[(1-&gt;4)-alpha-D-galacturonosyl methyl ester](n) + n H2O = [(1-&gt;4)-alpha-D-galacturonosyl](n) + n methanol + n H(+)</text>
        <dbReference type="Rhea" id="RHEA:22380"/>
        <dbReference type="Rhea" id="RHEA-COMP:14570"/>
        <dbReference type="Rhea" id="RHEA-COMP:14573"/>
        <dbReference type="ChEBI" id="CHEBI:15377"/>
        <dbReference type="ChEBI" id="CHEBI:15378"/>
        <dbReference type="ChEBI" id="CHEBI:17790"/>
        <dbReference type="ChEBI" id="CHEBI:140522"/>
        <dbReference type="ChEBI" id="CHEBI:140523"/>
        <dbReference type="EC" id="3.1.1.11"/>
    </reaction>
</comment>
<dbReference type="GO" id="GO:0005634">
    <property type="term" value="C:nucleus"/>
    <property type="evidence" value="ECO:0007669"/>
    <property type="project" value="UniProtKB-SubCell"/>
</dbReference>
<feature type="active site" evidence="20">
    <location>
        <position position="1141"/>
    </location>
</feature>
<dbReference type="Gene3D" id="2.160.20.10">
    <property type="entry name" value="Single-stranded right-handed beta-helix, Pectin lyase-like"/>
    <property type="match status" value="1"/>
</dbReference>
<evidence type="ECO:0000256" key="9">
    <source>
        <dbReference type="ARBA" id="ARBA00022729"/>
    </source>
</evidence>
<keyword evidence="7" id="KW-0964">Secreted</keyword>
<dbReference type="Pfam" id="PF01095">
    <property type="entry name" value="Pectinesterase"/>
    <property type="match status" value="1"/>
</dbReference>
<feature type="domain" description="PHD-type" evidence="22">
    <location>
        <begin position="537"/>
        <end position="582"/>
    </location>
</feature>
<comment type="caution">
    <text evidence="23">The sequence shown here is derived from an EMBL/GenBank/DDBJ whole genome shotgun (WGS) entry which is preliminary data.</text>
</comment>
<evidence type="ECO:0000259" key="22">
    <source>
        <dbReference type="PROSITE" id="PS50016"/>
    </source>
</evidence>
<keyword evidence="13" id="KW-0063">Aspartyl esterase</keyword>
<evidence type="ECO:0000256" key="1">
    <source>
        <dbReference type="ARBA" id="ARBA00004123"/>
    </source>
</evidence>
<dbReference type="FunFam" id="3.30.40.10:FF:000494">
    <property type="entry name" value="Acyl-CoA N-acyltransferase with RING/FYVE/PHD-type zinc finger domain"/>
    <property type="match status" value="1"/>
</dbReference>
<dbReference type="EC" id="3.1.1.11" evidence="5"/>
<evidence type="ECO:0000256" key="19">
    <source>
        <dbReference type="PROSITE-ProRule" id="PRU00146"/>
    </source>
</evidence>
<feature type="compositionally biased region" description="Basic residues" evidence="21">
    <location>
        <begin position="353"/>
        <end position="366"/>
    </location>
</feature>
<feature type="compositionally biased region" description="Basic residues" evidence="21">
    <location>
        <begin position="380"/>
        <end position="393"/>
    </location>
</feature>
<dbReference type="InterPro" id="IPR013083">
    <property type="entry name" value="Znf_RING/FYVE/PHD"/>
</dbReference>
<evidence type="ECO:0000256" key="12">
    <source>
        <dbReference type="ARBA" id="ARBA00022833"/>
    </source>
</evidence>
<dbReference type="InterPro" id="IPR019787">
    <property type="entry name" value="Znf_PHD-finger"/>
</dbReference>
<dbReference type="SMART" id="SM00249">
    <property type="entry name" value="PHD"/>
    <property type="match status" value="2"/>
</dbReference>
<comment type="pathway">
    <text evidence="3">Glycan metabolism; pectin degradation; 2-dehydro-3-deoxy-D-gluconate from pectin: step 1/5.</text>
</comment>
<keyword evidence="10 19" id="KW-0863">Zinc-finger</keyword>
<evidence type="ECO:0000256" key="2">
    <source>
        <dbReference type="ARBA" id="ARBA00004191"/>
    </source>
</evidence>
<dbReference type="FunFam" id="2.160.20.10:FF:000033">
    <property type="entry name" value="Pectinesterase"/>
    <property type="match status" value="1"/>
</dbReference>
<dbReference type="SUPFAM" id="SSF51126">
    <property type="entry name" value="Pectin lyase-like"/>
    <property type="match status" value="1"/>
</dbReference>
<dbReference type="GO" id="GO:0042393">
    <property type="term" value="F:histone binding"/>
    <property type="evidence" value="ECO:0007669"/>
    <property type="project" value="TreeGrafter"/>
</dbReference>
<keyword evidence="16" id="KW-0961">Cell wall biogenesis/degradation</keyword>
<keyword evidence="24" id="KW-1185">Reference proteome</keyword>
<dbReference type="Gene3D" id="3.30.40.10">
    <property type="entry name" value="Zinc/RING finger domain, C3HC4 (zinc finger)"/>
    <property type="match status" value="2"/>
</dbReference>
<keyword evidence="15" id="KW-0539">Nucleus</keyword>
<dbReference type="InterPro" id="IPR001965">
    <property type="entry name" value="Znf_PHD"/>
</dbReference>
<dbReference type="PANTHER" id="PTHR47025:SF28">
    <property type="entry name" value="ACYL-COA N-ACYLTRANSFERASE WITH RING_FYVE_PHD-TYPE ZINC FINGER DOMAIN-CONTAINING PROTEIN"/>
    <property type="match status" value="1"/>
</dbReference>
<dbReference type="PROSITE" id="PS00503">
    <property type="entry name" value="PECTINESTERASE_2"/>
    <property type="match status" value="1"/>
</dbReference>
<sequence length="1296" mass="145027">MDFAEKLESESATVLTDQPRNVSVVNGYIVYTRAKRSLDSCNGFPEPVELKANAEHAVKTENGECKDLKNESSEVARKRYRRSESKAKVECCDQTVASESEQVANGGSGINGALAVPRSKMELKMSKKIVVNRKPMTVKELFDTGFLDGVPVVYMGGIKKVRFHVLCMNEGASGLRGEIRDGGILCSCCLCNGRRVIPPSQFEIHACKQYRRAAQYICLENGKSLLDLLRACRGATLHTLEVTVQNFVCSPPEERYFTCKKCKGELCFCYSESLIVILFAKIKGKCNRVSFFVFIECLLLDVSLRHLWKEWGLYAVLVWNQGSLKKVQITFPRPVLLSNPSCTSELSVSSQIKRHWKKRTKSKRISRSSSSKNASASVLPRKKKLLKKRKKSLSVKLKSPEKTSNSKCLSNKSQWKITKKDQRLHKLVFEENGLPDGTEVAYYARGQVVCVHILVDRNCLKVSKWALELFVDAATLRSAPHSLRSMQAGLLARNRESFLPWELLGGYAYIYTSNGVSLHELAISLSKDRKYSEKDNDDLCIVCWDGGNLLLCDGCPRAFHKECAALSSIPHGDWYCQFCQNMFQREKFVAHNANAVAAGRVEGVDPIEQITNRCIRIVKDIEAELSGCALCRGVDFSRSGFGPRTIILCDQCEKEYHVGCLRDHKMAFLKELPEGNWLCCNDCTRIHSTLENLLVRGADRLPESLLGVIKKKQEEKGLELINDIDVRWRLLNGKIASPETRPLLLEAVSIFHECFNPIVDAASGRDLIPAMVYGSSVVSAGMLRIFGTDIAELPLVATSNGNHGKGYFQTLFSCIERLLAFLNVKNLVLPAAEEAESIWTDKFGFSKMKPDQLTNYRKNCNQIVTFKGTNMLHKMVPSCRFMLRVHKMGFKRTLIWLSGSVIFTFSIIIVLYTPPPSPTASLQDSSSFQLGIFSKIMKLGGGQDLVSMLTSIARRRHHHHHRRRHKEKCDGAKWDSRLIQDYNVNLVFTVDLKGCANFSSVQKAIDAVPESSSDTTLIIIDSGTYREKVVVQANKTNLILEGQGYLNTIIEWNDTANSTGGTFYSYSFGIFASKFKAYNISFKNTAPPPSPGVVGAQAVALRVSGDQAAFYGCGFYGAQDTLNDDSGRHYFKECFIQGSIDFIFGNARSLYEDCTINCVAKEESIEISGSITAQGRQSMNEESGFSFVNCRIVGSGRVWLGRAWGPFATVVFSTTYMSDVVAPQGWDDWRDPSRDQSVFFGEYRCLGAGANYTSRVSYAKQLRDYEANSYTSISYIDGNDWLLNYFQNYANPSSYI</sequence>
<dbReference type="OrthoDB" id="1903104at2759"/>
<comment type="subcellular location">
    <subcellularLocation>
        <location evidence="1">Nucleus</location>
    </subcellularLocation>
    <subcellularLocation>
        <location evidence="2">Secreted</location>
        <location evidence="2">Cell wall</location>
    </subcellularLocation>
</comment>
<feature type="non-terminal residue" evidence="23">
    <location>
        <position position="1"/>
    </location>
</feature>
<evidence type="ECO:0000256" key="6">
    <source>
        <dbReference type="ARBA" id="ARBA00022512"/>
    </source>
</evidence>
<dbReference type="PROSITE" id="PS01359">
    <property type="entry name" value="ZF_PHD_1"/>
    <property type="match status" value="1"/>
</dbReference>
<proteinExistence type="inferred from homology"/>
<evidence type="ECO:0000256" key="10">
    <source>
        <dbReference type="ARBA" id="ARBA00022771"/>
    </source>
</evidence>
<accession>A0A371I556</accession>
<dbReference type="Proteomes" id="UP000257109">
    <property type="component" value="Unassembled WGS sequence"/>
</dbReference>
<evidence type="ECO:0000256" key="17">
    <source>
        <dbReference type="ARBA" id="ARBA00047928"/>
    </source>
</evidence>
<dbReference type="InterPro" id="IPR032308">
    <property type="entry name" value="TDBD"/>
</dbReference>
<dbReference type="Pfam" id="PF23209">
    <property type="entry name" value="IDM1_C"/>
    <property type="match status" value="1"/>
</dbReference>
<dbReference type="GO" id="GO:0030599">
    <property type="term" value="F:pectinesterase activity"/>
    <property type="evidence" value="ECO:0007669"/>
    <property type="project" value="UniProtKB-EC"/>
</dbReference>
<evidence type="ECO:0000256" key="15">
    <source>
        <dbReference type="ARBA" id="ARBA00023242"/>
    </source>
</evidence>
<evidence type="ECO:0000313" key="24">
    <source>
        <dbReference type="Proteomes" id="UP000257109"/>
    </source>
</evidence>
<dbReference type="Pfam" id="PF23011">
    <property type="entry name" value="PHD-1st_NSD"/>
    <property type="match status" value="1"/>
</dbReference>
<dbReference type="InterPro" id="IPR000070">
    <property type="entry name" value="Pectinesterase_cat"/>
</dbReference>
<dbReference type="GO" id="GO:0045944">
    <property type="term" value="P:positive regulation of transcription by RNA polymerase II"/>
    <property type="evidence" value="ECO:0007669"/>
    <property type="project" value="TreeGrafter"/>
</dbReference>
<dbReference type="GO" id="GO:0045490">
    <property type="term" value="P:pectin catabolic process"/>
    <property type="evidence" value="ECO:0007669"/>
    <property type="project" value="UniProtKB-UniPathway"/>
</dbReference>
<dbReference type="InterPro" id="IPR011011">
    <property type="entry name" value="Znf_FYVE_PHD"/>
</dbReference>
<dbReference type="InterPro" id="IPR012334">
    <property type="entry name" value="Pectin_lyas_fold"/>
</dbReference>
<dbReference type="STRING" id="157652.A0A371I556"/>
<keyword evidence="11" id="KW-0378">Hydrolase</keyword>
<keyword evidence="14" id="KW-0325">Glycoprotein</keyword>
<evidence type="ECO:0000256" key="20">
    <source>
        <dbReference type="PROSITE-ProRule" id="PRU10040"/>
    </source>
</evidence>